<dbReference type="InterPro" id="IPR036188">
    <property type="entry name" value="FAD/NAD-bd_sf"/>
</dbReference>
<keyword evidence="4" id="KW-0274">FAD</keyword>
<keyword evidence="5" id="KW-0560">Oxidoreductase</keyword>
<reference evidence="10" key="1">
    <citation type="submission" date="2022-07" db="EMBL/GenBank/DDBJ databases">
        <title>Parvularcula maris sp. nov., an algicidal bacterium isolated from seawater.</title>
        <authorList>
            <person name="Li F."/>
        </authorList>
    </citation>
    <scope>NUCLEOTIDE SEQUENCE</scope>
    <source>
        <strain evidence="10">BGMRC 0090</strain>
    </source>
</reference>
<dbReference type="Proteomes" id="UP001142610">
    <property type="component" value="Unassembled WGS sequence"/>
</dbReference>
<evidence type="ECO:0000256" key="1">
    <source>
        <dbReference type="ARBA" id="ARBA00001974"/>
    </source>
</evidence>
<dbReference type="PANTHER" id="PTHR11530">
    <property type="entry name" value="D-AMINO ACID OXIDASE"/>
    <property type="match status" value="1"/>
</dbReference>
<proteinExistence type="inferred from homology"/>
<comment type="similarity">
    <text evidence="2">Belongs to the DAMOX/DASOX family.</text>
</comment>
<dbReference type="InterPro" id="IPR006181">
    <property type="entry name" value="D-amino_acid_oxidase_CS"/>
</dbReference>
<dbReference type="GO" id="GO:0003884">
    <property type="term" value="F:D-amino-acid oxidase activity"/>
    <property type="evidence" value="ECO:0007669"/>
    <property type="project" value="UniProtKB-EC"/>
</dbReference>
<evidence type="ECO:0000256" key="2">
    <source>
        <dbReference type="ARBA" id="ARBA00006730"/>
    </source>
</evidence>
<dbReference type="Gene3D" id="3.50.50.60">
    <property type="entry name" value="FAD/NAD(P)-binding domain"/>
    <property type="match status" value="1"/>
</dbReference>
<evidence type="ECO:0000313" key="10">
    <source>
        <dbReference type="EMBL" id="MCQ8183877.1"/>
    </source>
</evidence>
<keyword evidence="3" id="KW-0285">Flavoprotein</keyword>
<evidence type="ECO:0000256" key="6">
    <source>
        <dbReference type="ARBA" id="ARBA00039101"/>
    </source>
</evidence>
<evidence type="ECO:0000256" key="4">
    <source>
        <dbReference type="ARBA" id="ARBA00022827"/>
    </source>
</evidence>
<comment type="cofactor">
    <cofactor evidence="1">
        <name>FAD</name>
        <dbReference type="ChEBI" id="CHEBI:57692"/>
    </cofactor>
</comment>
<accession>A0A9X2L832</accession>
<evidence type="ECO:0000256" key="8">
    <source>
        <dbReference type="ARBA" id="ARBA00049547"/>
    </source>
</evidence>
<evidence type="ECO:0000256" key="5">
    <source>
        <dbReference type="ARBA" id="ARBA00023002"/>
    </source>
</evidence>
<dbReference type="SUPFAM" id="SSF51971">
    <property type="entry name" value="Nucleotide-binding domain"/>
    <property type="match status" value="1"/>
</dbReference>
<dbReference type="Pfam" id="PF01266">
    <property type="entry name" value="DAO"/>
    <property type="match status" value="1"/>
</dbReference>
<dbReference type="RefSeq" id="WP_256617681.1">
    <property type="nucleotide sequence ID" value="NZ_JANIBC010000001.1"/>
</dbReference>
<evidence type="ECO:0000256" key="7">
    <source>
        <dbReference type="ARBA" id="ARBA00039751"/>
    </source>
</evidence>
<keyword evidence="11" id="KW-1185">Reference proteome</keyword>
<dbReference type="GO" id="GO:0005737">
    <property type="term" value="C:cytoplasm"/>
    <property type="evidence" value="ECO:0007669"/>
    <property type="project" value="TreeGrafter"/>
</dbReference>
<dbReference type="EC" id="1.4.3.3" evidence="6"/>
<organism evidence="10 11">
    <name type="scientific">Parvularcula maris</name>
    <dbReference type="NCBI Taxonomy" id="2965077"/>
    <lineage>
        <taxon>Bacteria</taxon>
        <taxon>Pseudomonadati</taxon>
        <taxon>Pseudomonadota</taxon>
        <taxon>Alphaproteobacteria</taxon>
        <taxon>Parvularculales</taxon>
        <taxon>Parvularculaceae</taxon>
        <taxon>Parvularcula</taxon>
    </lineage>
</organism>
<feature type="domain" description="FAD dependent oxidoreductase" evidence="9">
    <location>
        <begin position="72"/>
        <end position="332"/>
    </location>
</feature>
<dbReference type="EMBL" id="JANIBC010000001">
    <property type="protein sequence ID" value="MCQ8183877.1"/>
    <property type="molecule type" value="Genomic_DNA"/>
</dbReference>
<comment type="caution">
    <text evidence="10">The sequence shown here is derived from an EMBL/GenBank/DDBJ whole genome shotgun (WGS) entry which is preliminary data.</text>
</comment>
<evidence type="ECO:0000259" key="9">
    <source>
        <dbReference type="Pfam" id="PF01266"/>
    </source>
</evidence>
<name>A0A9X2L832_9PROT</name>
<dbReference type="GO" id="GO:0071949">
    <property type="term" value="F:FAD binding"/>
    <property type="evidence" value="ECO:0007669"/>
    <property type="project" value="InterPro"/>
</dbReference>
<dbReference type="PANTHER" id="PTHR11530:SF11">
    <property type="entry name" value="D-ASPARTATE OXIDASE"/>
    <property type="match status" value="1"/>
</dbReference>
<dbReference type="Gene3D" id="3.40.50.720">
    <property type="entry name" value="NAD(P)-binding Rossmann-like Domain"/>
    <property type="match status" value="1"/>
</dbReference>
<dbReference type="PROSITE" id="PS00677">
    <property type="entry name" value="DAO"/>
    <property type="match status" value="1"/>
</dbReference>
<sequence>MIDLRAADFAPDRLKRITVCIRPYRPDGPRIEEEALGSKRLIHHYGHGGAGWSLSWGCAEEVRRLVGEAAPVAVIGAGAIGLTTALTLQEAGCHVTIYTAEPPLRTRSAFATGFWTPDSRLTMRRDEGFAARWEGWARTAYRRHLRFTGMAAMTARFELDDDAPSARLGPLERRLEELTPAPREVSTAELGLRARYAVRTQRLGFDIPGYVQAIRAQFEAAGGQLSIRRFRDRQELESLPQPIVVNAAGYGAKALFGDESLIPVRGQIAWMSRRHAPPVAISYQGITAYRRADTTLLQKRGGDGWGEGVDDETPSQEEYEEAFAIASKVLPS</sequence>
<evidence type="ECO:0000256" key="3">
    <source>
        <dbReference type="ARBA" id="ARBA00022630"/>
    </source>
</evidence>
<dbReference type="Gene3D" id="3.30.9.10">
    <property type="entry name" value="D-Amino Acid Oxidase, subunit A, domain 2"/>
    <property type="match status" value="1"/>
</dbReference>
<protein>
    <recommendedName>
        <fullName evidence="7">D-amino-acid oxidase</fullName>
        <ecNumber evidence="6">1.4.3.3</ecNumber>
    </recommendedName>
</protein>
<evidence type="ECO:0000313" key="11">
    <source>
        <dbReference type="Proteomes" id="UP001142610"/>
    </source>
</evidence>
<dbReference type="GO" id="GO:0019478">
    <property type="term" value="P:D-amino acid catabolic process"/>
    <property type="evidence" value="ECO:0007669"/>
    <property type="project" value="TreeGrafter"/>
</dbReference>
<gene>
    <name evidence="10" type="ORF">NOG11_00605</name>
</gene>
<dbReference type="InterPro" id="IPR023209">
    <property type="entry name" value="DAO"/>
</dbReference>
<dbReference type="InterPro" id="IPR006076">
    <property type="entry name" value="FAD-dep_OxRdtase"/>
</dbReference>
<dbReference type="AlphaFoldDB" id="A0A9X2L832"/>
<comment type="catalytic activity">
    <reaction evidence="8">
        <text>a D-alpha-amino acid + O2 + H2O = a 2-oxocarboxylate + H2O2 + NH4(+)</text>
        <dbReference type="Rhea" id="RHEA:21816"/>
        <dbReference type="ChEBI" id="CHEBI:15377"/>
        <dbReference type="ChEBI" id="CHEBI:15379"/>
        <dbReference type="ChEBI" id="CHEBI:16240"/>
        <dbReference type="ChEBI" id="CHEBI:28938"/>
        <dbReference type="ChEBI" id="CHEBI:35179"/>
        <dbReference type="ChEBI" id="CHEBI:59871"/>
        <dbReference type="EC" id="1.4.3.3"/>
    </reaction>
    <physiologicalReaction direction="left-to-right" evidence="8">
        <dbReference type="Rhea" id="RHEA:21817"/>
    </physiologicalReaction>
</comment>